<reference evidence="2" key="1">
    <citation type="submission" date="2019-06" db="EMBL/GenBank/DDBJ databases">
        <authorList>
            <person name="Gan P."/>
            <person name="Shirasu K."/>
        </authorList>
    </citation>
    <scope>NUCLEOTIDE SEQUENCE [LARGE SCALE GENOMIC DNA]</scope>
    <source>
        <strain evidence="2">CAD2</strain>
    </source>
</reference>
<organism evidence="2 3">
    <name type="scientific">Colletotrichum siamense</name>
    <name type="common">Anthracnose fungus</name>
    <dbReference type="NCBI Taxonomy" id="690259"/>
    <lineage>
        <taxon>Eukaryota</taxon>
        <taxon>Fungi</taxon>
        <taxon>Dikarya</taxon>
        <taxon>Ascomycota</taxon>
        <taxon>Pezizomycotina</taxon>
        <taxon>Sordariomycetes</taxon>
        <taxon>Hypocreomycetidae</taxon>
        <taxon>Glomerellales</taxon>
        <taxon>Glomerellaceae</taxon>
        <taxon>Colletotrichum</taxon>
        <taxon>Colletotrichum gloeosporioides species complex</taxon>
    </lineage>
</organism>
<proteinExistence type="predicted"/>
<feature type="transmembrane region" description="Helical" evidence="1">
    <location>
        <begin position="147"/>
        <end position="167"/>
    </location>
</feature>
<keyword evidence="3" id="KW-1185">Reference proteome</keyword>
<accession>A0A9P5BP41</accession>
<dbReference type="EMBL" id="QPMT01000081">
    <property type="protein sequence ID" value="KAF4843810.1"/>
    <property type="molecule type" value="Genomic_DNA"/>
</dbReference>
<evidence type="ECO:0000256" key="1">
    <source>
        <dbReference type="SAM" id="Phobius"/>
    </source>
</evidence>
<evidence type="ECO:0000313" key="2">
    <source>
        <dbReference type="EMBL" id="KAF4843810.1"/>
    </source>
</evidence>
<sequence length="636" mass="69477">MASTSEDSNLSSKSLMSESSFDKKTAIAAVEAHGMRKKDSASAIQQFLVDFLLIIPSMCFIIYGIVALQSNGRPIDEDPVPALRMAATYSPTVFPIAFAAVAANLLKAAAGWKMERGVTVLSLEYLLSCRTVFSAVTTPLSLRRANILVPFLVALWAMSPLGGQAALRIMDAIPSQVSEICPFEYFEFMSVFPHSGPTSSAGNSLMPSIQGNFLSALSSPEEIKAGSRDAFGNIKIPMHEHYPQTTTIDADGWYNVSHNGSDTIWSAIMGIPVATEGGFSQEYNYSFSLDTSYMTADCSLKREASTNLSSWNDYRKAQRFNSGRTLVIKPTLGRFTFSKTPMDLILEAYHNGKVTNATCILTTMHAEVDVACQGSVCGARRIRRIEKPENMTVLTVLDSIIAEGSQKMQSGTILGAFMETFIIITQTPWEAQGVGMYKSFPSPLETYFTHPSNPFSAPGIGSWSGTDIYQVGDAVFSQRLSQLLNTFWLSSVSSSRLTGGFDFQTTPNTSNVIAQNTTGTRTPDHLVMRVNGLWISILFIASTVMLASGIAASIFGCLRRGPDVLDRATYFLRDSPHVNLAQQNSLEDGTSQVKRTKSLRVCVGDIRPMEETGYVAFGTVGETMPLSWQEKDRRYA</sequence>
<feature type="transmembrane region" description="Helical" evidence="1">
    <location>
        <begin position="47"/>
        <end position="66"/>
    </location>
</feature>
<keyword evidence="1" id="KW-0812">Transmembrane</keyword>
<dbReference type="OrthoDB" id="3692311at2759"/>
<dbReference type="Proteomes" id="UP000711996">
    <property type="component" value="Unassembled WGS sequence"/>
</dbReference>
<feature type="transmembrane region" description="Helical" evidence="1">
    <location>
        <begin position="86"/>
        <end position="106"/>
    </location>
</feature>
<comment type="caution">
    <text evidence="2">The sequence shown here is derived from an EMBL/GenBank/DDBJ whole genome shotgun (WGS) entry which is preliminary data.</text>
</comment>
<dbReference type="AlphaFoldDB" id="A0A9P5BP41"/>
<protein>
    <submittedName>
        <fullName evidence="2">Uncharacterized protein</fullName>
    </submittedName>
</protein>
<name>A0A9P5BP41_COLSI</name>
<gene>
    <name evidence="2" type="ORF">CGCSCA2_v014153</name>
</gene>
<keyword evidence="1" id="KW-0472">Membrane</keyword>
<keyword evidence="1" id="KW-1133">Transmembrane helix</keyword>
<evidence type="ECO:0000313" key="3">
    <source>
        <dbReference type="Proteomes" id="UP000711996"/>
    </source>
</evidence>
<feature type="transmembrane region" description="Helical" evidence="1">
    <location>
        <begin position="533"/>
        <end position="558"/>
    </location>
</feature>